<protein>
    <submittedName>
        <fullName evidence="2">Uncharacterized protein</fullName>
    </submittedName>
</protein>
<dbReference type="AlphaFoldDB" id="A0A4Z2GAZ8"/>
<feature type="region of interest" description="Disordered" evidence="1">
    <location>
        <begin position="46"/>
        <end position="86"/>
    </location>
</feature>
<keyword evidence="3" id="KW-1185">Reference proteome</keyword>
<evidence type="ECO:0000313" key="3">
    <source>
        <dbReference type="Proteomes" id="UP000314294"/>
    </source>
</evidence>
<sequence>MSEEFIKCFRPFKRAAMMPVDISPRFISEEDFLTQHLARRIVRERAANAFPGVKSPTDPTREHGNTAGEGERGREKERHSSDSNSFHSRLTAAFLLPLVVTPKTETSARKRARVNDSSKVPVVPTLGFYVPPSTTK</sequence>
<accession>A0A4Z2GAZ8</accession>
<dbReference type="EMBL" id="SRLO01000641">
    <property type="protein sequence ID" value="TNN49782.1"/>
    <property type="molecule type" value="Genomic_DNA"/>
</dbReference>
<evidence type="ECO:0000313" key="2">
    <source>
        <dbReference type="EMBL" id="TNN49782.1"/>
    </source>
</evidence>
<comment type="caution">
    <text evidence="2">The sequence shown here is derived from an EMBL/GenBank/DDBJ whole genome shotgun (WGS) entry which is preliminary data.</text>
</comment>
<dbReference type="Proteomes" id="UP000314294">
    <property type="component" value="Unassembled WGS sequence"/>
</dbReference>
<gene>
    <name evidence="2" type="ORF">EYF80_040006</name>
</gene>
<proteinExistence type="predicted"/>
<name>A0A4Z2GAZ8_9TELE</name>
<reference evidence="2 3" key="1">
    <citation type="submission" date="2019-03" db="EMBL/GenBank/DDBJ databases">
        <title>First draft genome of Liparis tanakae, snailfish: a comprehensive survey of snailfish specific genes.</title>
        <authorList>
            <person name="Kim W."/>
            <person name="Song I."/>
            <person name="Jeong J.-H."/>
            <person name="Kim D."/>
            <person name="Kim S."/>
            <person name="Ryu S."/>
            <person name="Song J.Y."/>
            <person name="Lee S.K."/>
        </authorList>
    </citation>
    <scope>NUCLEOTIDE SEQUENCE [LARGE SCALE GENOMIC DNA]</scope>
    <source>
        <tissue evidence="2">Muscle</tissue>
    </source>
</reference>
<organism evidence="2 3">
    <name type="scientific">Liparis tanakae</name>
    <name type="common">Tanaka's snailfish</name>
    <dbReference type="NCBI Taxonomy" id="230148"/>
    <lineage>
        <taxon>Eukaryota</taxon>
        <taxon>Metazoa</taxon>
        <taxon>Chordata</taxon>
        <taxon>Craniata</taxon>
        <taxon>Vertebrata</taxon>
        <taxon>Euteleostomi</taxon>
        <taxon>Actinopterygii</taxon>
        <taxon>Neopterygii</taxon>
        <taxon>Teleostei</taxon>
        <taxon>Neoteleostei</taxon>
        <taxon>Acanthomorphata</taxon>
        <taxon>Eupercaria</taxon>
        <taxon>Perciformes</taxon>
        <taxon>Cottioidei</taxon>
        <taxon>Cottales</taxon>
        <taxon>Liparidae</taxon>
        <taxon>Liparis</taxon>
    </lineage>
</organism>
<evidence type="ECO:0000256" key="1">
    <source>
        <dbReference type="SAM" id="MobiDB-lite"/>
    </source>
</evidence>
<feature type="compositionally biased region" description="Basic and acidic residues" evidence="1">
    <location>
        <begin position="59"/>
        <end position="81"/>
    </location>
</feature>